<dbReference type="Proteomes" id="UP000219338">
    <property type="component" value="Unassembled WGS sequence"/>
</dbReference>
<evidence type="ECO:0000313" key="3">
    <source>
        <dbReference type="Proteomes" id="UP000219338"/>
    </source>
</evidence>
<dbReference type="AlphaFoldDB" id="A0A284RYV0"/>
<evidence type="ECO:0000313" key="2">
    <source>
        <dbReference type="EMBL" id="SJL13935.1"/>
    </source>
</evidence>
<reference evidence="3" key="1">
    <citation type="journal article" date="2017" name="Nat. Ecol. Evol.">
        <title>Genome expansion and lineage-specific genetic innovations in the forest pathogenic fungi Armillaria.</title>
        <authorList>
            <person name="Sipos G."/>
            <person name="Prasanna A.N."/>
            <person name="Walter M.C."/>
            <person name="O'Connor E."/>
            <person name="Balint B."/>
            <person name="Krizsan K."/>
            <person name="Kiss B."/>
            <person name="Hess J."/>
            <person name="Varga T."/>
            <person name="Slot J."/>
            <person name="Riley R."/>
            <person name="Boka B."/>
            <person name="Rigling D."/>
            <person name="Barry K."/>
            <person name="Lee J."/>
            <person name="Mihaltcheva S."/>
            <person name="LaButti K."/>
            <person name="Lipzen A."/>
            <person name="Waldron R."/>
            <person name="Moloney N.M."/>
            <person name="Sperisen C."/>
            <person name="Kredics L."/>
            <person name="Vagvoelgyi C."/>
            <person name="Patrignani A."/>
            <person name="Fitzpatrick D."/>
            <person name="Nagy I."/>
            <person name="Doyle S."/>
            <person name="Anderson J.B."/>
            <person name="Grigoriev I.V."/>
            <person name="Gueldener U."/>
            <person name="Muensterkoetter M."/>
            <person name="Nagy L.G."/>
        </authorList>
    </citation>
    <scope>NUCLEOTIDE SEQUENCE [LARGE SCALE GENOMIC DNA]</scope>
    <source>
        <strain evidence="3">C18/9</strain>
    </source>
</reference>
<gene>
    <name evidence="2" type="ORF">ARMOST_17386</name>
</gene>
<accession>A0A284RYV0</accession>
<keyword evidence="3" id="KW-1185">Reference proteome</keyword>
<dbReference type="EMBL" id="FUEG01000021">
    <property type="protein sequence ID" value="SJL13935.1"/>
    <property type="molecule type" value="Genomic_DNA"/>
</dbReference>
<organism evidence="2 3">
    <name type="scientific">Armillaria ostoyae</name>
    <name type="common">Armillaria root rot fungus</name>
    <dbReference type="NCBI Taxonomy" id="47428"/>
    <lineage>
        <taxon>Eukaryota</taxon>
        <taxon>Fungi</taxon>
        <taxon>Dikarya</taxon>
        <taxon>Basidiomycota</taxon>
        <taxon>Agaricomycotina</taxon>
        <taxon>Agaricomycetes</taxon>
        <taxon>Agaricomycetidae</taxon>
        <taxon>Agaricales</taxon>
        <taxon>Marasmiineae</taxon>
        <taxon>Physalacriaceae</taxon>
        <taxon>Armillaria</taxon>
    </lineage>
</organism>
<sequence>MSNSAPDNDMVDIRLDSDFLSFTSMDTSSITIGPPALRLNLRLKADALTSNIDLLSDYAELLVRAMSENKDYRSQPVRDLQYALLNLLDLVANNWTCANGASMLNVVDEPPEDRESGLSKIRQILFDSNNEVPELNKSQWCQSILEIARTLGAEDILCLKNRCSSSVWAALVFCNIRHTAARTLEDMRVCKVRISDWDLFPTPMMPSCLNCVKKKHPSCPKAATRKVDSPSPPHIVSGLKRSSPDSDSSDTIPVKRLRRFTPEGRAVPSDLPCIHNREYLDFYDECLHAMLAVIHRRLSQTANASLA</sequence>
<dbReference type="OMA" id="WTCANGA"/>
<protein>
    <submittedName>
        <fullName evidence="2">Uncharacterized protein</fullName>
    </submittedName>
</protein>
<name>A0A284RYV0_ARMOS</name>
<proteinExistence type="predicted"/>
<dbReference type="OrthoDB" id="10541046at2759"/>
<evidence type="ECO:0000256" key="1">
    <source>
        <dbReference type="SAM" id="MobiDB-lite"/>
    </source>
</evidence>
<feature type="region of interest" description="Disordered" evidence="1">
    <location>
        <begin position="222"/>
        <end position="252"/>
    </location>
</feature>